<comment type="caution">
    <text evidence="6">The sequence shown here is derived from an EMBL/GenBank/DDBJ whole genome shotgun (WGS) entry which is preliminary data.</text>
</comment>
<evidence type="ECO:0000313" key="7">
    <source>
        <dbReference type="Proteomes" id="UP001552521"/>
    </source>
</evidence>
<evidence type="ECO:0000313" key="6">
    <source>
        <dbReference type="EMBL" id="MEV4684497.1"/>
    </source>
</evidence>
<dbReference type="CDD" id="cd05466">
    <property type="entry name" value="PBP2_LTTR_substrate"/>
    <property type="match status" value="1"/>
</dbReference>
<dbReference type="InterPro" id="IPR036388">
    <property type="entry name" value="WH-like_DNA-bd_sf"/>
</dbReference>
<evidence type="ECO:0000256" key="3">
    <source>
        <dbReference type="ARBA" id="ARBA00023125"/>
    </source>
</evidence>
<dbReference type="SUPFAM" id="SSF46785">
    <property type="entry name" value="Winged helix' DNA-binding domain"/>
    <property type="match status" value="1"/>
</dbReference>
<dbReference type="PROSITE" id="PS50931">
    <property type="entry name" value="HTH_LYSR"/>
    <property type="match status" value="1"/>
</dbReference>
<name>A0ABV3I0Y2_9ACTN</name>
<keyword evidence="7" id="KW-1185">Reference proteome</keyword>
<dbReference type="Proteomes" id="UP001552521">
    <property type="component" value="Unassembled WGS sequence"/>
</dbReference>
<gene>
    <name evidence="6" type="ORF">AB0K36_27420</name>
</gene>
<keyword evidence="2" id="KW-0805">Transcription regulation</keyword>
<dbReference type="EMBL" id="JBFAQK010000053">
    <property type="protein sequence ID" value="MEV4684497.1"/>
    <property type="molecule type" value="Genomic_DNA"/>
</dbReference>
<accession>A0ABV3I0Y2</accession>
<evidence type="ECO:0000256" key="2">
    <source>
        <dbReference type="ARBA" id="ARBA00023015"/>
    </source>
</evidence>
<organism evidence="6 7">
    <name type="scientific">Streptomyces kurssanovii</name>
    <dbReference type="NCBI Taxonomy" id="67312"/>
    <lineage>
        <taxon>Bacteria</taxon>
        <taxon>Bacillati</taxon>
        <taxon>Actinomycetota</taxon>
        <taxon>Actinomycetes</taxon>
        <taxon>Kitasatosporales</taxon>
        <taxon>Streptomycetaceae</taxon>
        <taxon>Streptomyces</taxon>
    </lineage>
</organism>
<dbReference type="Gene3D" id="3.40.190.290">
    <property type="match status" value="1"/>
</dbReference>
<keyword evidence="4" id="KW-0804">Transcription</keyword>
<comment type="similarity">
    <text evidence="1">Belongs to the LysR transcriptional regulatory family.</text>
</comment>
<feature type="domain" description="HTH lysR-type" evidence="5">
    <location>
        <begin position="1"/>
        <end position="59"/>
    </location>
</feature>
<dbReference type="Pfam" id="PF03466">
    <property type="entry name" value="LysR_substrate"/>
    <property type="match status" value="1"/>
</dbReference>
<dbReference type="InterPro" id="IPR036390">
    <property type="entry name" value="WH_DNA-bd_sf"/>
</dbReference>
<dbReference type="PANTHER" id="PTHR30346:SF29">
    <property type="entry name" value="LYSR SUBSTRATE-BINDING"/>
    <property type="match status" value="1"/>
</dbReference>
<evidence type="ECO:0000259" key="5">
    <source>
        <dbReference type="PROSITE" id="PS50931"/>
    </source>
</evidence>
<evidence type="ECO:0000256" key="1">
    <source>
        <dbReference type="ARBA" id="ARBA00009437"/>
    </source>
</evidence>
<dbReference type="RefSeq" id="WP_364599469.1">
    <property type="nucleotide sequence ID" value="NZ_JBFAQK010000053.1"/>
</dbReference>
<dbReference type="Pfam" id="PF00126">
    <property type="entry name" value="HTH_1"/>
    <property type="match status" value="1"/>
</dbReference>
<proteinExistence type="inferred from homology"/>
<evidence type="ECO:0000256" key="4">
    <source>
        <dbReference type="ARBA" id="ARBA00023163"/>
    </source>
</evidence>
<dbReference type="InterPro" id="IPR005119">
    <property type="entry name" value="LysR_subst-bd"/>
</dbReference>
<dbReference type="Gene3D" id="1.10.10.10">
    <property type="entry name" value="Winged helix-like DNA-binding domain superfamily/Winged helix DNA-binding domain"/>
    <property type="match status" value="1"/>
</dbReference>
<dbReference type="InterPro" id="IPR000847">
    <property type="entry name" value="LysR_HTH_N"/>
</dbReference>
<keyword evidence="3" id="KW-0238">DNA-binding</keyword>
<dbReference type="SUPFAM" id="SSF53850">
    <property type="entry name" value="Periplasmic binding protein-like II"/>
    <property type="match status" value="1"/>
</dbReference>
<protein>
    <submittedName>
        <fullName evidence="6">LysR family transcriptional regulator</fullName>
    </submittedName>
</protein>
<reference evidence="6 7" key="1">
    <citation type="submission" date="2024-06" db="EMBL/GenBank/DDBJ databases">
        <title>The Natural Products Discovery Center: Release of the First 8490 Sequenced Strains for Exploring Actinobacteria Biosynthetic Diversity.</title>
        <authorList>
            <person name="Kalkreuter E."/>
            <person name="Kautsar S.A."/>
            <person name="Yang D."/>
            <person name="Bader C.D."/>
            <person name="Teijaro C.N."/>
            <person name="Fluegel L."/>
            <person name="Davis C.M."/>
            <person name="Simpson J.R."/>
            <person name="Lauterbach L."/>
            <person name="Steele A.D."/>
            <person name="Gui C."/>
            <person name="Meng S."/>
            <person name="Li G."/>
            <person name="Viehrig K."/>
            <person name="Ye F."/>
            <person name="Su P."/>
            <person name="Kiefer A.F."/>
            <person name="Nichols A."/>
            <person name="Cepeda A.J."/>
            <person name="Yan W."/>
            <person name="Fan B."/>
            <person name="Jiang Y."/>
            <person name="Adhikari A."/>
            <person name="Zheng C.-J."/>
            <person name="Schuster L."/>
            <person name="Cowan T.M."/>
            <person name="Smanski M.J."/>
            <person name="Chevrette M.G."/>
            <person name="De Carvalho L.P.S."/>
            <person name="Shen B."/>
        </authorList>
    </citation>
    <scope>NUCLEOTIDE SEQUENCE [LARGE SCALE GENOMIC DNA]</scope>
    <source>
        <strain evidence="6 7">NPDC049344</strain>
    </source>
</reference>
<sequence>MYDPIRLAALVAVADAGSITRAAARLGYTAPALSQQIAKLEREAGAVLLVRSHRGARLTAAGELLAERARRVLDEMDRARHELAGLTGLAGGRLRVGTFTTVGIHLLPPVLSAFRRAHPDVELTVAEYKPPGGVTAVATGEVDVALTHAYEPAEPAATPQGVVVEPLLVEELVLVTAPGHVLAGGSGRLPVGELAGQPLISSAPSHPPRKGVERALASAGATPAVVCESPGYALVCALVSAGLGVAVVPEMVASMAPTPLRVRQLEPAAFRRTISVAHRGEESGPAVRSLRALMRGAFARAGSRTRSVHEAGTL</sequence>
<dbReference type="PANTHER" id="PTHR30346">
    <property type="entry name" value="TRANSCRIPTIONAL DUAL REGULATOR HCAR-RELATED"/>
    <property type="match status" value="1"/>
</dbReference>